<dbReference type="Proteomes" id="UP000283509">
    <property type="component" value="Unassembled WGS sequence"/>
</dbReference>
<organism evidence="4 5">
    <name type="scientific">Penaeus vannamei</name>
    <name type="common">Whiteleg shrimp</name>
    <name type="synonym">Litopenaeus vannamei</name>
    <dbReference type="NCBI Taxonomy" id="6689"/>
    <lineage>
        <taxon>Eukaryota</taxon>
        <taxon>Metazoa</taxon>
        <taxon>Ecdysozoa</taxon>
        <taxon>Arthropoda</taxon>
        <taxon>Crustacea</taxon>
        <taxon>Multicrustacea</taxon>
        <taxon>Malacostraca</taxon>
        <taxon>Eumalacostraca</taxon>
        <taxon>Eucarida</taxon>
        <taxon>Decapoda</taxon>
        <taxon>Dendrobranchiata</taxon>
        <taxon>Penaeoidea</taxon>
        <taxon>Penaeidae</taxon>
        <taxon>Penaeus</taxon>
    </lineage>
</organism>
<keyword evidence="2" id="KW-1133">Transmembrane helix</keyword>
<evidence type="ECO:0000259" key="3">
    <source>
        <dbReference type="PROSITE" id="PS51034"/>
    </source>
</evidence>
<dbReference type="PANTHER" id="PTHR39959:SF1">
    <property type="entry name" value="ZP DOMAIN-CONTAINING PROTEIN"/>
    <property type="match status" value="1"/>
</dbReference>
<protein>
    <recommendedName>
        <fullName evidence="3">ZP domain-containing protein</fullName>
    </recommendedName>
</protein>
<reference evidence="4 5" key="2">
    <citation type="submission" date="2019-01" db="EMBL/GenBank/DDBJ databases">
        <title>The decoding of complex shrimp genome reveals the adaptation for benthos swimmer, frequently molting mechanism and breeding impact on genome.</title>
        <authorList>
            <person name="Sun Y."/>
            <person name="Gao Y."/>
            <person name="Yu Y."/>
        </authorList>
    </citation>
    <scope>NUCLEOTIDE SEQUENCE [LARGE SCALE GENOMIC DNA]</scope>
    <source>
        <tissue evidence="4">Muscle</tissue>
    </source>
</reference>
<reference evidence="4 5" key="1">
    <citation type="submission" date="2018-04" db="EMBL/GenBank/DDBJ databases">
        <authorList>
            <person name="Zhang X."/>
            <person name="Yuan J."/>
            <person name="Li F."/>
            <person name="Xiang J."/>
        </authorList>
    </citation>
    <scope>NUCLEOTIDE SEQUENCE [LARGE SCALE GENOMIC DNA]</scope>
    <source>
        <tissue evidence="4">Muscle</tissue>
    </source>
</reference>
<proteinExistence type="predicted"/>
<dbReference type="OrthoDB" id="8249838at2759"/>
<evidence type="ECO:0000256" key="1">
    <source>
        <dbReference type="ARBA" id="ARBA00023157"/>
    </source>
</evidence>
<keyword evidence="5" id="KW-1185">Reference proteome</keyword>
<sequence>MEGEAIRHAAGDASGLVYNLLVTDLGKCGVVRKDGYVNLRVWFPQLQGVVLATDQEVIIMCKPASPTIIENRAAGFAGALPAGRATESGLCLPRCSFASPARPSAGRVSGVVEETPGRLEYEVALYREVKARAGETHAPVDQAVPIGTRLQLRAKINTQSTWKYVKLMEVTVSSEPDDPYAPGHVALVKDGCRLPEFSSIVPHQPRRPSEDSGEVRLDFEAFMLDSKMAGSSQLWIHASVKACIDSRDCLPEFCLDLFQPSGHGRRRPPQDELLRRWLPRGVVPARNATSSLLPEAGALSAGARGSSSSAKIGDNIGVTVIMPEEFFSKTEAMYQSCATFMVLSGFLGLSLLLAAGFPLFLRALVIKTHSK</sequence>
<evidence type="ECO:0000313" key="5">
    <source>
        <dbReference type="Proteomes" id="UP000283509"/>
    </source>
</evidence>
<dbReference type="EMBL" id="QCYY01003035">
    <property type="protein sequence ID" value="ROT65804.1"/>
    <property type="molecule type" value="Genomic_DNA"/>
</dbReference>
<feature type="transmembrane region" description="Helical" evidence="2">
    <location>
        <begin position="338"/>
        <end position="361"/>
    </location>
</feature>
<feature type="domain" description="ZP" evidence="3">
    <location>
        <begin position="1"/>
        <end position="261"/>
    </location>
</feature>
<accession>A0A423SNT8</accession>
<keyword evidence="1" id="KW-1015">Disulfide bond</keyword>
<dbReference type="Pfam" id="PF00100">
    <property type="entry name" value="Zona_pellucida"/>
    <property type="match status" value="1"/>
</dbReference>
<dbReference type="PROSITE" id="PS51034">
    <property type="entry name" value="ZP_2"/>
    <property type="match status" value="1"/>
</dbReference>
<dbReference type="InterPro" id="IPR055355">
    <property type="entry name" value="ZP-C"/>
</dbReference>
<keyword evidence="2" id="KW-0812">Transmembrane</keyword>
<keyword evidence="2" id="KW-0472">Membrane</keyword>
<comment type="caution">
    <text evidence="4">The sequence shown here is derived from an EMBL/GenBank/DDBJ whole genome shotgun (WGS) entry which is preliminary data.</text>
</comment>
<dbReference type="PANTHER" id="PTHR39959">
    <property type="entry name" value="RE44287P-RELATED"/>
    <property type="match status" value="1"/>
</dbReference>
<dbReference type="AlphaFoldDB" id="A0A423SNT8"/>
<dbReference type="InterPro" id="IPR042235">
    <property type="entry name" value="ZP-C_dom"/>
</dbReference>
<evidence type="ECO:0000256" key="2">
    <source>
        <dbReference type="SAM" id="Phobius"/>
    </source>
</evidence>
<dbReference type="Gene3D" id="2.60.40.4100">
    <property type="entry name" value="Zona pellucida, ZP-C domain"/>
    <property type="match status" value="1"/>
</dbReference>
<dbReference type="InterPro" id="IPR001507">
    <property type="entry name" value="ZP_dom"/>
</dbReference>
<evidence type="ECO:0000313" key="4">
    <source>
        <dbReference type="EMBL" id="ROT65804.1"/>
    </source>
</evidence>
<gene>
    <name evidence="4" type="ORF">C7M84_016212</name>
</gene>
<name>A0A423SNT8_PENVA</name>